<dbReference type="RefSeq" id="WP_184877432.1">
    <property type="nucleotide sequence ID" value="NZ_JACHEF010000008.1"/>
</dbReference>
<keyword evidence="2" id="KW-1185">Reference proteome</keyword>
<evidence type="ECO:0000313" key="2">
    <source>
        <dbReference type="Proteomes" id="UP000556329"/>
    </source>
</evidence>
<protein>
    <submittedName>
        <fullName evidence="1">Uncharacterized protein</fullName>
    </submittedName>
</protein>
<gene>
    <name evidence="1" type="ORF">HNQ71_006238</name>
</gene>
<dbReference type="EMBL" id="JACHEF010000008">
    <property type="protein sequence ID" value="MBB6413534.1"/>
    <property type="molecule type" value="Genomic_DNA"/>
</dbReference>
<dbReference type="Proteomes" id="UP000556329">
    <property type="component" value="Unassembled WGS sequence"/>
</dbReference>
<name>A0A841PDY3_9HYPH</name>
<organism evidence="1 2">
    <name type="scientific">Mesorhizobium sangaii</name>
    <dbReference type="NCBI Taxonomy" id="505389"/>
    <lineage>
        <taxon>Bacteria</taxon>
        <taxon>Pseudomonadati</taxon>
        <taxon>Pseudomonadota</taxon>
        <taxon>Alphaproteobacteria</taxon>
        <taxon>Hyphomicrobiales</taxon>
        <taxon>Phyllobacteriaceae</taxon>
        <taxon>Mesorhizobium</taxon>
    </lineage>
</organism>
<comment type="caution">
    <text evidence="1">The sequence shown here is derived from an EMBL/GenBank/DDBJ whole genome shotgun (WGS) entry which is preliminary data.</text>
</comment>
<sequence>MISELGVARYPNLRWGDYWAGYLEKIELRDLLDSVTLCYSTIQDYDGRPDQRARQEFVNSVPRIFGEEGVRYSVDDRAGVHFALDVEFERSRISTVAVLGGARYKGVRTLFYDAYTALDGAPPDGKAAIRSSFLPSRAFSG</sequence>
<dbReference type="AlphaFoldDB" id="A0A841PDY3"/>
<proteinExistence type="predicted"/>
<accession>A0A841PDY3</accession>
<evidence type="ECO:0000313" key="1">
    <source>
        <dbReference type="EMBL" id="MBB6413534.1"/>
    </source>
</evidence>
<reference evidence="1 2" key="1">
    <citation type="submission" date="2020-08" db="EMBL/GenBank/DDBJ databases">
        <title>Genomic Encyclopedia of Type Strains, Phase IV (KMG-IV): sequencing the most valuable type-strain genomes for metagenomic binning, comparative biology and taxonomic classification.</title>
        <authorList>
            <person name="Goeker M."/>
        </authorList>
    </citation>
    <scope>NUCLEOTIDE SEQUENCE [LARGE SCALE GENOMIC DNA]</scope>
    <source>
        <strain evidence="1 2">DSM 100039</strain>
    </source>
</reference>